<dbReference type="Proteomes" id="UP000324222">
    <property type="component" value="Unassembled WGS sequence"/>
</dbReference>
<evidence type="ECO:0000256" key="6">
    <source>
        <dbReference type="ARBA" id="ARBA00022491"/>
    </source>
</evidence>
<dbReference type="EMBL" id="VSRR010000788">
    <property type="protein sequence ID" value="MPC19637.1"/>
    <property type="molecule type" value="Genomic_DNA"/>
</dbReference>
<dbReference type="GO" id="GO:0071949">
    <property type="term" value="F:FAD binding"/>
    <property type="evidence" value="ECO:0007669"/>
    <property type="project" value="TreeGrafter"/>
</dbReference>
<evidence type="ECO:0000256" key="12">
    <source>
        <dbReference type="ARBA" id="ARBA00023242"/>
    </source>
</evidence>
<sequence>MYHLEFSYSPHVPPGSRKKTSIPAIITRTKVTGYNRQRYLTESLLDLDQQLRDVGSQLFVCEGNPVDIFSTLHKEIGLTHLSFEQDCEAIWNKRDNAVRKLCSELGVTVIERISHTLWDPFEVIEANGDQPPTTYEMFVQVIKVLGDPPKPSPNPDWENVLFGNISDEVAQKIKLFPHVPSVEEQGYTRIGECPVYIGGEKVALAHLQERLIVEENAFRDGYILPNQVNPDLLGPPMSMSAALRFGCLSVRKFYWDMQETYQKINRGEPPASHSLTAQLIWREFFYCMSANNPKEGWIHHVCRTVVSCFLTRGDLWISWVDGLKVFYKYLIDADWSVAAGNWMWISSSAFERQLDCSVCVCPVEYGRRIEPTGDYIRQYVPELANFPQEFIFEPWKASLAIQKEHNCIIGQDYPERIVNHTEASKSNSKIMKSIRKRLKKPPRHCSPSDSEEIKQYLRLPQSCFHNFSNLLG</sequence>
<evidence type="ECO:0000256" key="2">
    <source>
        <dbReference type="ARBA" id="ARBA00004556"/>
    </source>
</evidence>
<keyword evidence="9 13" id="KW-0274">FAD</keyword>
<evidence type="ECO:0000256" key="3">
    <source>
        <dbReference type="ARBA" id="ARBA00005862"/>
    </source>
</evidence>
<evidence type="ECO:0000256" key="11">
    <source>
        <dbReference type="ARBA" id="ARBA00023170"/>
    </source>
</evidence>
<dbReference type="GO" id="GO:0043153">
    <property type="term" value="P:entrainment of circadian clock by photoperiod"/>
    <property type="evidence" value="ECO:0007669"/>
    <property type="project" value="TreeGrafter"/>
</dbReference>
<dbReference type="PROSITE" id="PS51645">
    <property type="entry name" value="PHR_CRY_ALPHA_BETA"/>
    <property type="match status" value="1"/>
</dbReference>
<protein>
    <recommendedName>
        <fullName evidence="4">Cryptochrome-1</fullName>
    </recommendedName>
</protein>
<name>A0A5B7DEJ9_PORTR</name>
<evidence type="ECO:0000256" key="4">
    <source>
        <dbReference type="ARBA" id="ARBA00021159"/>
    </source>
</evidence>
<evidence type="ECO:0000256" key="8">
    <source>
        <dbReference type="ARBA" id="ARBA00022741"/>
    </source>
</evidence>
<evidence type="ECO:0000256" key="9">
    <source>
        <dbReference type="ARBA" id="ARBA00022827"/>
    </source>
</evidence>
<reference evidence="15 16" key="1">
    <citation type="submission" date="2019-05" db="EMBL/GenBank/DDBJ databases">
        <title>Another draft genome of Portunus trituberculatus and its Hox gene families provides insights of decapod evolution.</title>
        <authorList>
            <person name="Jeong J.-H."/>
            <person name="Song I."/>
            <person name="Kim S."/>
            <person name="Choi T."/>
            <person name="Kim D."/>
            <person name="Ryu S."/>
            <person name="Kim W."/>
        </authorList>
    </citation>
    <scope>NUCLEOTIDE SEQUENCE [LARGE SCALE GENOMIC DNA]</scope>
    <source>
        <tissue evidence="15">Muscle</tissue>
    </source>
</reference>
<comment type="caution">
    <text evidence="15">The sequence shown here is derived from an EMBL/GenBank/DDBJ whole genome shotgun (WGS) entry which is preliminary data.</text>
</comment>
<keyword evidence="12" id="KW-0539">Nucleus</keyword>
<evidence type="ECO:0000256" key="7">
    <source>
        <dbReference type="ARBA" id="ARBA00022630"/>
    </source>
</evidence>
<dbReference type="PANTHER" id="PTHR11455">
    <property type="entry name" value="CRYPTOCHROME"/>
    <property type="match status" value="1"/>
</dbReference>
<organism evidence="15 16">
    <name type="scientific">Portunus trituberculatus</name>
    <name type="common">Swimming crab</name>
    <name type="synonym">Neptunus trituberculatus</name>
    <dbReference type="NCBI Taxonomy" id="210409"/>
    <lineage>
        <taxon>Eukaryota</taxon>
        <taxon>Metazoa</taxon>
        <taxon>Ecdysozoa</taxon>
        <taxon>Arthropoda</taxon>
        <taxon>Crustacea</taxon>
        <taxon>Multicrustacea</taxon>
        <taxon>Malacostraca</taxon>
        <taxon>Eumalacostraca</taxon>
        <taxon>Eucarida</taxon>
        <taxon>Decapoda</taxon>
        <taxon>Pleocyemata</taxon>
        <taxon>Brachyura</taxon>
        <taxon>Eubrachyura</taxon>
        <taxon>Portunoidea</taxon>
        <taxon>Portunidae</taxon>
        <taxon>Portuninae</taxon>
        <taxon>Portunus</taxon>
    </lineage>
</organism>
<dbReference type="Gene3D" id="1.25.40.80">
    <property type="match status" value="1"/>
</dbReference>
<dbReference type="InterPro" id="IPR005101">
    <property type="entry name" value="Cryptochr/Photolyase_FAD-bd"/>
</dbReference>
<keyword evidence="11" id="KW-0675">Receptor</keyword>
<evidence type="ECO:0000256" key="5">
    <source>
        <dbReference type="ARBA" id="ARBA00022490"/>
    </source>
</evidence>
<dbReference type="SUPFAM" id="SSF48173">
    <property type="entry name" value="Cryptochrome/photolyase FAD-binding domain"/>
    <property type="match status" value="1"/>
</dbReference>
<dbReference type="InterPro" id="IPR006050">
    <property type="entry name" value="DNA_photolyase_N"/>
</dbReference>
<dbReference type="Gene3D" id="3.40.50.620">
    <property type="entry name" value="HUPs"/>
    <property type="match status" value="1"/>
</dbReference>
<dbReference type="Gene3D" id="1.10.579.10">
    <property type="entry name" value="DNA Cyclobutane Dipyrimidine Photolyase, subunit A, domain 3"/>
    <property type="match status" value="1"/>
</dbReference>
<dbReference type="AlphaFoldDB" id="A0A5B7DEJ9"/>
<evidence type="ECO:0000259" key="14">
    <source>
        <dbReference type="PROSITE" id="PS51645"/>
    </source>
</evidence>
<dbReference type="GO" id="GO:0048471">
    <property type="term" value="C:perinuclear region of cytoplasm"/>
    <property type="evidence" value="ECO:0007669"/>
    <property type="project" value="UniProtKB-SubCell"/>
</dbReference>
<dbReference type="SUPFAM" id="SSF52425">
    <property type="entry name" value="Cryptochrome/photolyase, N-terminal domain"/>
    <property type="match status" value="1"/>
</dbReference>
<keyword evidence="7 13" id="KW-0285">Flavoprotein</keyword>
<feature type="binding site" evidence="13">
    <location>
        <begin position="278"/>
        <end position="285"/>
    </location>
    <ligand>
        <name>FAD</name>
        <dbReference type="ChEBI" id="CHEBI:57692"/>
    </ligand>
</feature>
<dbReference type="InterPro" id="IPR014729">
    <property type="entry name" value="Rossmann-like_a/b/a_fold"/>
</dbReference>
<keyword evidence="6" id="KW-0678">Repressor</keyword>
<keyword evidence="16" id="KW-1185">Reference proteome</keyword>
<comment type="cofactor">
    <cofactor evidence="13">
        <name>FAD</name>
        <dbReference type="ChEBI" id="CHEBI:57692"/>
    </cofactor>
    <text evidence="13">Binds 1 FAD per subunit.</text>
</comment>
<dbReference type="GO" id="GO:0032922">
    <property type="term" value="P:circadian regulation of gene expression"/>
    <property type="evidence" value="ECO:0007669"/>
    <property type="project" value="TreeGrafter"/>
</dbReference>
<gene>
    <name evidence="15" type="primary">Cry1</name>
    <name evidence="15" type="ORF">E2C01_012561</name>
</gene>
<dbReference type="InterPro" id="IPR036155">
    <property type="entry name" value="Crypto/Photolyase_N_sf"/>
</dbReference>
<comment type="subcellular location">
    <subcellularLocation>
        <location evidence="2">Cytoplasm</location>
        <location evidence="2">Perinuclear region</location>
    </subcellularLocation>
    <subcellularLocation>
        <location evidence="1">Nucleus</location>
    </subcellularLocation>
</comment>
<keyword evidence="10" id="KW-0090">Biological rhythms</keyword>
<feature type="binding site" evidence="13">
    <location>
        <begin position="332"/>
        <end position="334"/>
    </location>
    <ligand>
        <name>FAD</name>
        <dbReference type="ChEBI" id="CHEBI:57692"/>
    </ligand>
</feature>
<dbReference type="InterPro" id="IPR002081">
    <property type="entry name" value="Cryptochrome/DNA_photolyase_1"/>
</dbReference>
<proteinExistence type="inferred from homology"/>
<evidence type="ECO:0000313" key="15">
    <source>
        <dbReference type="EMBL" id="MPC19637.1"/>
    </source>
</evidence>
<dbReference type="GO" id="GO:0045892">
    <property type="term" value="P:negative regulation of DNA-templated transcription"/>
    <property type="evidence" value="ECO:0007669"/>
    <property type="project" value="TreeGrafter"/>
</dbReference>
<accession>A0A5B7DEJ9</accession>
<evidence type="ECO:0000256" key="1">
    <source>
        <dbReference type="ARBA" id="ARBA00004123"/>
    </source>
</evidence>
<evidence type="ECO:0000256" key="13">
    <source>
        <dbReference type="PIRSR" id="PIRSR602081-1"/>
    </source>
</evidence>
<evidence type="ECO:0000313" key="16">
    <source>
        <dbReference type="Proteomes" id="UP000324222"/>
    </source>
</evidence>
<dbReference type="OrthoDB" id="435881at2759"/>
<keyword evidence="8" id="KW-0547">Nucleotide-binding</keyword>
<dbReference type="Pfam" id="PF00875">
    <property type="entry name" value="DNA_photolyase"/>
    <property type="match status" value="1"/>
</dbReference>
<dbReference type="PANTHER" id="PTHR11455:SF17">
    <property type="entry name" value="CRYPTOCHROME-1"/>
    <property type="match status" value="1"/>
</dbReference>
<dbReference type="GO" id="GO:0005634">
    <property type="term" value="C:nucleus"/>
    <property type="evidence" value="ECO:0007669"/>
    <property type="project" value="UniProtKB-SubCell"/>
</dbReference>
<dbReference type="InterPro" id="IPR036134">
    <property type="entry name" value="Crypto/Photolyase_FAD-like_sf"/>
</dbReference>
<keyword evidence="5" id="KW-0963">Cytoplasm</keyword>
<dbReference type="Pfam" id="PF03441">
    <property type="entry name" value="FAD_binding_7"/>
    <property type="match status" value="1"/>
</dbReference>
<comment type="similarity">
    <text evidence="3">Belongs to the DNA photolyase class-1 family.</text>
</comment>
<evidence type="ECO:0000256" key="10">
    <source>
        <dbReference type="ARBA" id="ARBA00023108"/>
    </source>
</evidence>
<feature type="domain" description="Photolyase/cryptochrome alpha/beta" evidence="14">
    <location>
        <begin position="1"/>
        <end position="117"/>
    </location>
</feature>
<dbReference type="GO" id="GO:0003677">
    <property type="term" value="F:DNA binding"/>
    <property type="evidence" value="ECO:0007669"/>
    <property type="project" value="TreeGrafter"/>
</dbReference>